<dbReference type="AlphaFoldDB" id="A0A5J5EQA8"/>
<organism evidence="8 9">
    <name type="scientific">Sphaerosporella brunnea</name>
    <dbReference type="NCBI Taxonomy" id="1250544"/>
    <lineage>
        <taxon>Eukaryota</taxon>
        <taxon>Fungi</taxon>
        <taxon>Dikarya</taxon>
        <taxon>Ascomycota</taxon>
        <taxon>Pezizomycotina</taxon>
        <taxon>Pezizomycetes</taxon>
        <taxon>Pezizales</taxon>
        <taxon>Pyronemataceae</taxon>
        <taxon>Sphaerosporella</taxon>
    </lineage>
</organism>
<keyword evidence="9" id="KW-1185">Reference proteome</keyword>
<feature type="non-terminal residue" evidence="8">
    <location>
        <position position="264"/>
    </location>
</feature>
<dbReference type="GO" id="GO:0030003">
    <property type="term" value="P:intracellular monoatomic cation homeostasis"/>
    <property type="evidence" value="ECO:0007669"/>
    <property type="project" value="TreeGrafter"/>
</dbReference>
<gene>
    <name evidence="8" type="ORF">FN846DRAFT_758744</name>
</gene>
<dbReference type="OrthoDB" id="73691at2759"/>
<dbReference type="InParanoid" id="A0A5J5EQA8"/>
<evidence type="ECO:0000256" key="6">
    <source>
        <dbReference type="ARBA" id="ARBA00023136"/>
    </source>
</evidence>
<dbReference type="GO" id="GO:0043022">
    <property type="term" value="F:ribosome binding"/>
    <property type="evidence" value="ECO:0007669"/>
    <property type="project" value="InterPro"/>
</dbReference>
<evidence type="ECO:0000259" key="7">
    <source>
        <dbReference type="Pfam" id="PF07766"/>
    </source>
</evidence>
<dbReference type="InterPro" id="IPR033122">
    <property type="entry name" value="LETM1-like_RBD"/>
</dbReference>
<reference evidence="8 9" key="1">
    <citation type="submission" date="2019-09" db="EMBL/GenBank/DDBJ databases">
        <title>Draft genome of the ectomycorrhizal ascomycete Sphaerosporella brunnea.</title>
        <authorList>
            <consortium name="DOE Joint Genome Institute"/>
            <person name="Benucci G.M."/>
            <person name="Marozzi G."/>
            <person name="Antonielli L."/>
            <person name="Sanchez S."/>
            <person name="Marco P."/>
            <person name="Wang X."/>
            <person name="Falini L.B."/>
            <person name="Barry K."/>
            <person name="Haridas S."/>
            <person name="Lipzen A."/>
            <person name="Labutti K."/>
            <person name="Grigoriev I.V."/>
            <person name="Murat C."/>
            <person name="Martin F."/>
            <person name="Albertini E."/>
            <person name="Donnini D."/>
            <person name="Bonito G."/>
        </authorList>
    </citation>
    <scope>NUCLEOTIDE SEQUENCE [LARGE SCALE GENOMIC DNA]</scope>
    <source>
        <strain evidence="8 9">Sb_GMNB300</strain>
    </source>
</reference>
<sequence length="264" mass="29635">INAPISSIPAPIELPTKAAGDSTFGHLFRTGKAYLSFFKSGMMAILTNFKATRGLQELVDKHEGGLQHLVQHGLITRAQYQHLLRARHDIVRVPLFGLIFIVFGETSPFILPFIPNTVPYPCRVPQQLNRQRRKAAEAREAAFRALTVEEAAALRKGLDQLSSQELAHVATVLRVNWFLRKWRLKRHVEYLDHDSALLLRGGGVDGIASGEELTMAAEDRGISTYGKKEEEIRDTLRDWERVVKALGGVRPGAWLVRPESWRSA</sequence>
<comment type="caution">
    <text evidence="8">The sequence shown here is derived from an EMBL/GenBank/DDBJ whole genome shotgun (WGS) entry which is preliminary data.</text>
</comment>
<evidence type="ECO:0000256" key="2">
    <source>
        <dbReference type="ARBA" id="ARBA00022692"/>
    </source>
</evidence>
<protein>
    <recommendedName>
        <fullName evidence="7">Letm1 RBD domain-containing protein</fullName>
    </recommendedName>
</protein>
<evidence type="ECO:0000313" key="9">
    <source>
        <dbReference type="Proteomes" id="UP000326924"/>
    </source>
</evidence>
<comment type="subcellular location">
    <subcellularLocation>
        <location evidence="1">Mitochondrion inner membrane</location>
        <topology evidence="1">Single-pass membrane protein</topology>
    </subcellularLocation>
</comment>
<dbReference type="EMBL" id="VXIS01000169">
    <property type="protein sequence ID" value="KAA8899249.1"/>
    <property type="molecule type" value="Genomic_DNA"/>
</dbReference>
<accession>A0A5J5EQA8</accession>
<feature type="domain" description="Letm1 RBD" evidence="7">
    <location>
        <begin position="157"/>
        <end position="240"/>
    </location>
</feature>
<proteinExistence type="predicted"/>
<keyword evidence="4" id="KW-1133">Transmembrane helix</keyword>
<dbReference type="Pfam" id="PF07766">
    <property type="entry name" value="LETM1_RBD"/>
    <property type="match status" value="1"/>
</dbReference>
<keyword evidence="2" id="KW-0812">Transmembrane</keyword>
<keyword evidence="3" id="KW-0999">Mitochondrion inner membrane</keyword>
<dbReference type="Proteomes" id="UP000326924">
    <property type="component" value="Unassembled WGS sequence"/>
</dbReference>
<keyword evidence="6" id="KW-0472">Membrane</keyword>
<evidence type="ECO:0000256" key="3">
    <source>
        <dbReference type="ARBA" id="ARBA00022792"/>
    </source>
</evidence>
<dbReference type="GO" id="GO:0005743">
    <property type="term" value="C:mitochondrial inner membrane"/>
    <property type="evidence" value="ECO:0007669"/>
    <property type="project" value="UniProtKB-SubCell"/>
</dbReference>
<dbReference type="PANTHER" id="PTHR14009:SF1">
    <property type="entry name" value="MITOCHONDRIAL PROTON_CALCIUM EXCHANGER PROTEIN"/>
    <property type="match status" value="1"/>
</dbReference>
<dbReference type="PANTHER" id="PTHR14009">
    <property type="entry name" value="LEUCINE ZIPPER-EF-HAND CONTAINING TRANSMEMBRANE PROTEIN"/>
    <property type="match status" value="1"/>
</dbReference>
<keyword evidence="5" id="KW-0496">Mitochondrion</keyword>
<evidence type="ECO:0000313" key="8">
    <source>
        <dbReference type="EMBL" id="KAA8899249.1"/>
    </source>
</evidence>
<feature type="non-terminal residue" evidence="8">
    <location>
        <position position="1"/>
    </location>
</feature>
<name>A0A5J5EQA8_9PEZI</name>
<evidence type="ECO:0000256" key="5">
    <source>
        <dbReference type="ARBA" id="ARBA00023128"/>
    </source>
</evidence>
<evidence type="ECO:0000256" key="1">
    <source>
        <dbReference type="ARBA" id="ARBA00004434"/>
    </source>
</evidence>
<evidence type="ECO:0000256" key="4">
    <source>
        <dbReference type="ARBA" id="ARBA00022989"/>
    </source>
</evidence>
<dbReference type="InterPro" id="IPR044202">
    <property type="entry name" value="LETM1/MDM38-like"/>
</dbReference>